<sequence length="87" mass="9522">MKITTSKGKTLDVNWAFGPTSESGSLMIELTDNRLLSEISADFEGNSKIEKTDETKPGVTEVYEGFIELAAIQRNKNGSVLVKLAKE</sequence>
<protein>
    <submittedName>
        <fullName evidence="1">Uncharacterized protein</fullName>
    </submittedName>
</protein>
<proteinExistence type="predicted"/>
<reference evidence="1" key="1">
    <citation type="journal article" date="2021" name="Proc. Natl. Acad. Sci. U.S.A.">
        <title>A Catalog of Tens of Thousands of Viruses from Human Metagenomes Reveals Hidden Associations with Chronic Diseases.</title>
        <authorList>
            <person name="Tisza M.J."/>
            <person name="Buck C.B."/>
        </authorList>
    </citation>
    <scope>NUCLEOTIDE SEQUENCE</scope>
    <source>
        <strain evidence="1">Ct4Am4</strain>
    </source>
</reference>
<evidence type="ECO:0000313" key="1">
    <source>
        <dbReference type="EMBL" id="DAE25066.1"/>
    </source>
</evidence>
<dbReference type="EMBL" id="BK015792">
    <property type="protein sequence ID" value="DAE25066.1"/>
    <property type="molecule type" value="Genomic_DNA"/>
</dbReference>
<name>A0A8S5R1N8_9CAUD</name>
<organism evidence="1">
    <name type="scientific">Siphoviridae sp. ct4Am4</name>
    <dbReference type="NCBI Taxonomy" id="2826287"/>
    <lineage>
        <taxon>Viruses</taxon>
        <taxon>Duplodnaviria</taxon>
        <taxon>Heunggongvirae</taxon>
        <taxon>Uroviricota</taxon>
        <taxon>Caudoviricetes</taxon>
    </lineage>
</organism>
<accession>A0A8S5R1N8</accession>